<dbReference type="AlphaFoldDB" id="J9G5Y2"/>
<name>J9G5Y2_9ZZZZ</name>
<comment type="caution">
    <text evidence="1">The sequence shown here is derived from an EMBL/GenBank/DDBJ whole genome shotgun (WGS) entry which is preliminary data.</text>
</comment>
<proteinExistence type="predicted"/>
<protein>
    <submittedName>
        <fullName evidence="1">Uncharacterized protein</fullName>
    </submittedName>
</protein>
<dbReference type="EMBL" id="AMCI01004882">
    <property type="protein sequence ID" value="EJW97207.1"/>
    <property type="molecule type" value="Genomic_DNA"/>
</dbReference>
<evidence type="ECO:0000313" key="1">
    <source>
        <dbReference type="EMBL" id="EJW97207.1"/>
    </source>
</evidence>
<sequence length="56" mass="6422">DLLQAEQDLLVTMDFLISIGKYSPEDREKILDNKMVDSSIAEECIQEMKDAGIQYK</sequence>
<accession>J9G5Y2</accession>
<reference evidence="1" key="1">
    <citation type="journal article" date="2012" name="PLoS ONE">
        <title>Gene sets for utilization of primary and secondary nutrition supplies in the distal gut of endangered iberian lynx.</title>
        <authorList>
            <person name="Alcaide M."/>
            <person name="Messina E."/>
            <person name="Richter M."/>
            <person name="Bargiela R."/>
            <person name="Peplies J."/>
            <person name="Huws S.A."/>
            <person name="Newbold C.J."/>
            <person name="Golyshin P.N."/>
            <person name="Simon M.A."/>
            <person name="Lopez G."/>
            <person name="Yakimov M.M."/>
            <person name="Ferrer M."/>
        </authorList>
    </citation>
    <scope>NUCLEOTIDE SEQUENCE</scope>
</reference>
<organism evidence="1">
    <name type="scientific">gut metagenome</name>
    <dbReference type="NCBI Taxonomy" id="749906"/>
    <lineage>
        <taxon>unclassified sequences</taxon>
        <taxon>metagenomes</taxon>
        <taxon>organismal metagenomes</taxon>
    </lineage>
</organism>
<gene>
    <name evidence="1" type="ORF">EVA_14685</name>
</gene>
<feature type="non-terminal residue" evidence="1">
    <location>
        <position position="1"/>
    </location>
</feature>